<accession>A0A419Q2D4</accession>
<name>A0A419Q2D4_CLOSI</name>
<evidence type="ECO:0000313" key="1">
    <source>
        <dbReference type="EMBL" id="KAG5441859.1"/>
    </source>
</evidence>
<dbReference type="AlphaFoldDB" id="A0A419Q2D4"/>
<sequence length="83" mass="9479">MRIRPFDLEWLISSLITRTLREYGDELAQWLDREFIDRNVRGSNRISASHPVMFRLGQRCSIPVLVFLSGGMAASNLKGVKGE</sequence>
<dbReference type="Proteomes" id="UP000286415">
    <property type="component" value="Unassembled WGS sequence"/>
</dbReference>
<keyword evidence="2" id="KW-1185">Reference proteome</keyword>
<comment type="caution">
    <text evidence="1">The sequence shown here is derived from an EMBL/GenBank/DDBJ whole genome shotgun (WGS) entry which is preliminary data.</text>
</comment>
<proteinExistence type="predicted"/>
<evidence type="ECO:0000313" key="2">
    <source>
        <dbReference type="Proteomes" id="UP000286415"/>
    </source>
</evidence>
<dbReference type="EMBL" id="NIRI02000076">
    <property type="protein sequence ID" value="KAG5441859.1"/>
    <property type="molecule type" value="Genomic_DNA"/>
</dbReference>
<organism evidence="1 2">
    <name type="scientific">Clonorchis sinensis</name>
    <name type="common">Chinese liver fluke</name>
    <dbReference type="NCBI Taxonomy" id="79923"/>
    <lineage>
        <taxon>Eukaryota</taxon>
        <taxon>Metazoa</taxon>
        <taxon>Spiralia</taxon>
        <taxon>Lophotrochozoa</taxon>
        <taxon>Platyhelminthes</taxon>
        <taxon>Trematoda</taxon>
        <taxon>Digenea</taxon>
        <taxon>Opisthorchiida</taxon>
        <taxon>Opisthorchiata</taxon>
        <taxon>Opisthorchiidae</taxon>
        <taxon>Clonorchis</taxon>
    </lineage>
</organism>
<gene>
    <name evidence="1" type="ORF">CSKR_106306</name>
</gene>
<reference evidence="1 2" key="2">
    <citation type="journal article" date="2021" name="Genomics">
        <title>High-quality reference genome for Clonorchis sinensis.</title>
        <authorList>
            <person name="Young N.D."/>
            <person name="Stroehlein A.J."/>
            <person name="Kinkar L."/>
            <person name="Wang T."/>
            <person name="Sohn W.M."/>
            <person name="Chang B.C.H."/>
            <person name="Kaur P."/>
            <person name="Weisz D."/>
            <person name="Dudchenko O."/>
            <person name="Aiden E.L."/>
            <person name="Korhonen P.K."/>
            <person name="Gasser R.B."/>
        </authorList>
    </citation>
    <scope>NUCLEOTIDE SEQUENCE [LARGE SCALE GENOMIC DNA]</scope>
    <source>
        <strain evidence="1">Cs-k2</strain>
    </source>
</reference>
<dbReference type="InParanoid" id="A0A419Q2D4"/>
<protein>
    <submittedName>
        <fullName evidence="1">Uncharacterized protein</fullName>
    </submittedName>
</protein>
<reference evidence="1 2" key="1">
    <citation type="journal article" date="2018" name="Biotechnol. Adv.">
        <title>Improved genomic resources and new bioinformatic workflow for the carcinogenic parasite Clonorchis sinensis: Biotechnological implications.</title>
        <authorList>
            <person name="Wang D."/>
            <person name="Korhonen P.K."/>
            <person name="Gasser R.B."/>
            <person name="Young N.D."/>
        </authorList>
    </citation>
    <scope>NUCLEOTIDE SEQUENCE [LARGE SCALE GENOMIC DNA]</scope>
    <source>
        <strain evidence="1">Cs-k2</strain>
    </source>
</reference>